<keyword evidence="2" id="KW-0805">Transcription regulation</keyword>
<gene>
    <name evidence="6" type="ORF">Q5H94_10195</name>
</gene>
<dbReference type="Proteomes" id="UP001176468">
    <property type="component" value="Unassembled WGS sequence"/>
</dbReference>
<evidence type="ECO:0000313" key="7">
    <source>
        <dbReference type="Proteomes" id="UP001176468"/>
    </source>
</evidence>
<accession>A0ABT8ZYP0</accession>
<dbReference type="Pfam" id="PF07638">
    <property type="entry name" value="Sigma70_ECF"/>
    <property type="match status" value="1"/>
</dbReference>
<protein>
    <submittedName>
        <fullName evidence="6">ECF-type sigma factor</fullName>
    </submittedName>
</protein>
<dbReference type="InterPro" id="IPR011517">
    <property type="entry name" value="RNA_pol_sigma70_ECF-like"/>
</dbReference>
<organism evidence="6 7">
    <name type="scientific">Sphingomonas immobilis</name>
    <dbReference type="NCBI Taxonomy" id="3063997"/>
    <lineage>
        <taxon>Bacteria</taxon>
        <taxon>Pseudomonadati</taxon>
        <taxon>Pseudomonadota</taxon>
        <taxon>Alphaproteobacteria</taxon>
        <taxon>Sphingomonadales</taxon>
        <taxon>Sphingomonadaceae</taxon>
        <taxon>Sphingomonas</taxon>
    </lineage>
</organism>
<dbReference type="SUPFAM" id="SSF88659">
    <property type="entry name" value="Sigma3 and sigma4 domains of RNA polymerase sigma factors"/>
    <property type="match status" value="1"/>
</dbReference>
<evidence type="ECO:0000256" key="1">
    <source>
        <dbReference type="ARBA" id="ARBA00010641"/>
    </source>
</evidence>
<dbReference type="PANTHER" id="PTHR43133:SF39">
    <property type="entry name" value="SIMILAR TO RNA POLYMERASE SIGMA-E FACTOR"/>
    <property type="match status" value="1"/>
</dbReference>
<evidence type="ECO:0000259" key="5">
    <source>
        <dbReference type="Pfam" id="PF07638"/>
    </source>
</evidence>
<comment type="caution">
    <text evidence="6">The sequence shown here is derived from an EMBL/GenBank/DDBJ whole genome shotgun (WGS) entry which is preliminary data.</text>
</comment>
<dbReference type="SUPFAM" id="SSF88946">
    <property type="entry name" value="Sigma2 domain of RNA polymerase sigma factors"/>
    <property type="match status" value="1"/>
</dbReference>
<evidence type="ECO:0000256" key="2">
    <source>
        <dbReference type="ARBA" id="ARBA00023015"/>
    </source>
</evidence>
<dbReference type="NCBIfam" id="TIGR02999">
    <property type="entry name" value="Sig-70_X6"/>
    <property type="match status" value="1"/>
</dbReference>
<proteinExistence type="inferred from homology"/>
<dbReference type="RefSeq" id="WP_304561154.1">
    <property type="nucleotide sequence ID" value="NZ_JAUQSZ010000006.1"/>
</dbReference>
<keyword evidence="7" id="KW-1185">Reference proteome</keyword>
<evidence type="ECO:0000256" key="3">
    <source>
        <dbReference type="ARBA" id="ARBA00023082"/>
    </source>
</evidence>
<dbReference type="InterPro" id="IPR053812">
    <property type="entry name" value="HTH_Sigma70_ECF-like"/>
</dbReference>
<dbReference type="InterPro" id="IPR013325">
    <property type="entry name" value="RNA_pol_sigma_r2"/>
</dbReference>
<dbReference type="InterPro" id="IPR039425">
    <property type="entry name" value="RNA_pol_sigma-70-like"/>
</dbReference>
<dbReference type="InterPro" id="IPR013324">
    <property type="entry name" value="RNA_pol_sigma_r3/r4-like"/>
</dbReference>
<dbReference type="InterPro" id="IPR036388">
    <property type="entry name" value="WH-like_DNA-bd_sf"/>
</dbReference>
<keyword evidence="3" id="KW-0731">Sigma factor</keyword>
<name>A0ABT8ZYP0_9SPHN</name>
<evidence type="ECO:0000256" key="4">
    <source>
        <dbReference type="ARBA" id="ARBA00023163"/>
    </source>
</evidence>
<dbReference type="Gene3D" id="1.10.10.10">
    <property type="entry name" value="Winged helix-like DNA-binding domain superfamily/Winged helix DNA-binding domain"/>
    <property type="match status" value="1"/>
</dbReference>
<dbReference type="EMBL" id="JAUQSZ010000006">
    <property type="protein sequence ID" value="MDO7842698.1"/>
    <property type="molecule type" value="Genomic_DNA"/>
</dbReference>
<comment type="similarity">
    <text evidence="1">Belongs to the sigma-70 factor family. ECF subfamily.</text>
</comment>
<dbReference type="InterPro" id="IPR014284">
    <property type="entry name" value="RNA_pol_sigma-70_dom"/>
</dbReference>
<dbReference type="NCBIfam" id="TIGR02937">
    <property type="entry name" value="sigma70-ECF"/>
    <property type="match status" value="1"/>
</dbReference>
<dbReference type="Gene3D" id="1.10.1740.10">
    <property type="match status" value="1"/>
</dbReference>
<sequence>MEHRPETNALLLRWQTGETGARDRLIHRLYPELAQIAAARLRKERDSSLSTGDIINETVLRLVQMERVSLSDRAHFVALASRMMRHILVDHARSKGSAKRQHQKVELVTQIDGGQRLDLNRLESALIRLKALDEGLMELVEMRYFGGMTTGDIAGVTGMSEPTVKRRWQVARAWLTDALANPIDQ</sequence>
<evidence type="ECO:0000313" key="6">
    <source>
        <dbReference type="EMBL" id="MDO7842698.1"/>
    </source>
</evidence>
<feature type="domain" description="RNA polymerase sigma-70 ECF-like HTH" evidence="5">
    <location>
        <begin position="9"/>
        <end position="179"/>
    </location>
</feature>
<keyword evidence="4" id="KW-0804">Transcription</keyword>
<dbReference type="PANTHER" id="PTHR43133">
    <property type="entry name" value="RNA POLYMERASE ECF-TYPE SIGMA FACTO"/>
    <property type="match status" value="1"/>
</dbReference>
<reference evidence="6" key="1">
    <citation type="submission" date="2023-07" db="EMBL/GenBank/DDBJ databases">
        <authorList>
            <person name="Kim M.K."/>
        </authorList>
    </citation>
    <scope>NUCLEOTIDE SEQUENCE</scope>
    <source>
        <strain evidence="6">CA1-15</strain>
    </source>
</reference>